<gene>
    <name evidence="2" type="ORF">ACFP85_15330</name>
</gene>
<evidence type="ECO:0000313" key="2">
    <source>
        <dbReference type="EMBL" id="MFC6441524.1"/>
    </source>
</evidence>
<accession>A0ABW1XPF7</accession>
<keyword evidence="3" id="KW-1185">Reference proteome</keyword>
<protein>
    <recommendedName>
        <fullName evidence="4">Sugar transporter</fullName>
    </recommendedName>
</protein>
<feature type="transmembrane region" description="Helical" evidence="1">
    <location>
        <begin position="82"/>
        <end position="103"/>
    </location>
</feature>
<feature type="transmembrane region" description="Helical" evidence="1">
    <location>
        <begin position="12"/>
        <end position="33"/>
    </location>
</feature>
<sequence>MSDSLPRWYTPVSIMALIWNILGLLAFTAQVMITDEMIAAMPAPENMLYANIPLWATIAFGVATIGGTLGALMLVMKKSLALPLLIVSLVGVLVQDYHSFLVINVIDVFGYTSLIMPAIVLVIGVLLILLARKGQANGWLN</sequence>
<feature type="transmembrane region" description="Helical" evidence="1">
    <location>
        <begin position="53"/>
        <end position="75"/>
    </location>
</feature>
<dbReference type="EMBL" id="JBHSUS010000001">
    <property type="protein sequence ID" value="MFC6441524.1"/>
    <property type="molecule type" value="Genomic_DNA"/>
</dbReference>
<dbReference type="RefSeq" id="WP_131257717.1">
    <property type="nucleotide sequence ID" value="NZ_JBHSUS010000001.1"/>
</dbReference>
<evidence type="ECO:0000313" key="3">
    <source>
        <dbReference type="Proteomes" id="UP001596364"/>
    </source>
</evidence>
<evidence type="ECO:0008006" key="4">
    <source>
        <dbReference type="Google" id="ProtNLM"/>
    </source>
</evidence>
<name>A0ABW1XPF7_9ALTE</name>
<comment type="caution">
    <text evidence="2">The sequence shown here is derived from an EMBL/GenBank/DDBJ whole genome shotgun (WGS) entry which is preliminary data.</text>
</comment>
<dbReference type="Proteomes" id="UP001596364">
    <property type="component" value="Unassembled WGS sequence"/>
</dbReference>
<keyword evidence="1" id="KW-0812">Transmembrane</keyword>
<keyword evidence="1" id="KW-1133">Transmembrane helix</keyword>
<feature type="transmembrane region" description="Helical" evidence="1">
    <location>
        <begin position="109"/>
        <end position="131"/>
    </location>
</feature>
<organism evidence="2 3">
    <name type="scientific">Pseudobowmanella zhangzhouensis</name>
    <dbReference type="NCBI Taxonomy" id="1537679"/>
    <lineage>
        <taxon>Bacteria</taxon>
        <taxon>Pseudomonadati</taxon>
        <taxon>Pseudomonadota</taxon>
        <taxon>Gammaproteobacteria</taxon>
        <taxon>Alteromonadales</taxon>
        <taxon>Alteromonadaceae</taxon>
    </lineage>
</organism>
<reference evidence="3" key="1">
    <citation type="journal article" date="2019" name="Int. J. Syst. Evol. Microbiol.">
        <title>The Global Catalogue of Microorganisms (GCM) 10K type strain sequencing project: providing services to taxonomists for standard genome sequencing and annotation.</title>
        <authorList>
            <consortium name="The Broad Institute Genomics Platform"/>
            <consortium name="The Broad Institute Genome Sequencing Center for Infectious Disease"/>
            <person name="Wu L."/>
            <person name="Ma J."/>
        </authorList>
    </citation>
    <scope>NUCLEOTIDE SEQUENCE [LARGE SCALE GENOMIC DNA]</scope>
    <source>
        <strain evidence="3">CGMCC 1.16031</strain>
    </source>
</reference>
<keyword evidence="1" id="KW-0472">Membrane</keyword>
<proteinExistence type="predicted"/>
<evidence type="ECO:0000256" key="1">
    <source>
        <dbReference type="SAM" id="Phobius"/>
    </source>
</evidence>